<feature type="transmembrane region" description="Helical" evidence="9">
    <location>
        <begin position="159"/>
        <end position="179"/>
    </location>
</feature>
<dbReference type="STRING" id="679936.Sulac_2399"/>
<evidence type="ECO:0000256" key="2">
    <source>
        <dbReference type="ARBA" id="ARBA00022448"/>
    </source>
</evidence>
<evidence type="ECO:0000256" key="8">
    <source>
        <dbReference type="ARBA" id="ARBA00035655"/>
    </source>
</evidence>
<evidence type="ECO:0000256" key="6">
    <source>
        <dbReference type="ARBA" id="ARBA00022989"/>
    </source>
</evidence>
<accession>G8TVE3</accession>
<dbReference type="PATRIC" id="fig|679936.5.peg.2485"/>
<feature type="transmembrane region" description="Helical" evidence="9">
    <location>
        <begin position="84"/>
        <end position="106"/>
    </location>
</feature>
<evidence type="ECO:0000313" key="11">
    <source>
        <dbReference type="Proteomes" id="UP000005439"/>
    </source>
</evidence>
<dbReference type="Pfam" id="PF04143">
    <property type="entry name" value="Sulf_transp"/>
    <property type="match status" value="1"/>
</dbReference>
<dbReference type="PANTHER" id="PTHR30574:SF1">
    <property type="entry name" value="SULPHUR TRANSPORT DOMAIN-CONTAINING PROTEIN"/>
    <property type="match status" value="1"/>
</dbReference>
<keyword evidence="2" id="KW-0813">Transport</keyword>
<evidence type="ECO:0000256" key="7">
    <source>
        <dbReference type="ARBA" id="ARBA00023136"/>
    </source>
</evidence>
<dbReference type="HOGENOM" id="CLU_050656_1_1_9"/>
<keyword evidence="11" id="KW-1185">Reference proteome</keyword>
<evidence type="ECO:0000256" key="3">
    <source>
        <dbReference type="ARBA" id="ARBA00022475"/>
    </source>
</evidence>
<keyword evidence="3" id="KW-1003">Cell membrane</keyword>
<feature type="transmembrane region" description="Helical" evidence="9">
    <location>
        <begin position="52"/>
        <end position="72"/>
    </location>
</feature>
<gene>
    <name evidence="10" type="ordered locus">Sulac_2399</name>
</gene>
<dbReference type="PANTHER" id="PTHR30574">
    <property type="entry name" value="INNER MEMBRANE PROTEIN YEDE"/>
    <property type="match status" value="1"/>
</dbReference>
<sequence>MTILANLPAITPGWVLIGLFVLLGIGFGIILERSRFCFTTAFQETMEFRNPWILQAVFLWMGLSALVVSGLTEWGGVQPQLFNQGWYTVFGGFLFGTGMSMCGACASGQLFRAGSGYVANWMEFIGAGFGGILFALWFYPAVEQRALAHSQPLSLPATLHVPPIVWGLGSAVLFLGLAWRLHRRVPQRRSASYQEKTFRLSLRHPWNPLAGAILLTVLSTLYLVLSSGTSMSINTPNTLTIAWLVNWVTKPLGYNLATHGFFVEADYHHHIYSRLSPLALNQIYEPHFGHHLGDLALGVWLFIPLTIVGAFLSSRIAGEFKWRIPQKRSKLLWYLIGGVIMGFGAATALGCNIGAWTESFAARFDLSGLLFTVGMFPGVWFGTRLDEWVADRLWGFDQPTPVLRPRPREAMPAQAVEDR</sequence>
<organism evidence="10 11">
    <name type="scientific">Sulfobacillus acidophilus (strain ATCC 700253 / DSM 10332 / NAL)</name>
    <dbReference type="NCBI Taxonomy" id="679936"/>
    <lineage>
        <taxon>Bacteria</taxon>
        <taxon>Bacillati</taxon>
        <taxon>Bacillota</taxon>
        <taxon>Clostridia</taxon>
        <taxon>Eubacteriales</taxon>
        <taxon>Clostridiales Family XVII. Incertae Sedis</taxon>
        <taxon>Sulfobacillus</taxon>
    </lineage>
</organism>
<keyword evidence="6 9" id="KW-1133">Transmembrane helix</keyword>
<reference evidence="10 11" key="2">
    <citation type="journal article" date="2012" name="Stand. Genomic Sci.">
        <title>Complete genome sequence of the moderately thermophilic mineral-sulfide-oxidizing firmicute Sulfobacillus acidophilus type strain (NAL(T)).</title>
        <authorList>
            <person name="Anderson I."/>
            <person name="Chertkov O."/>
            <person name="Chen A."/>
            <person name="Saunders E."/>
            <person name="Lapidus A."/>
            <person name="Nolan M."/>
            <person name="Lucas S."/>
            <person name="Hammon N."/>
            <person name="Deshpande S."/>
            <person name="Cheng J.F."/>
            <person name="Han C."/>
            <person name="Tapia R."/>
            <person name="Goodwin L.A."/>
            <person name="Pitluck S."/>
            <person name="Liolios K."/>
            <person name="Pagani I."/>
            <person name="Ivanova N."/>
            <person name="Mikhailova N."/>
            <person name="Pati A."/>
            <person name="Palaniappan K."/>
            <person name="Land M."/>
            <person name="Pan C."/>
            <person name="Rohde M."/>
            <person name="Pukall R."/>
            <person name="Goker M."/>
            <person name="Detter J.C."/>
            <person name="Woyke T."/>
            <person name="Bristow J."/>
            <person name="Eisen J.A."/>
            <person name="Markowitz V."/>
            <person name="Hugenholtz P."/>
            <person name="Kyrpides N.C."/>
            <person name="Klenk H.P."/>
            <person name="Mavromatis K."/>
        </authorList>
    </citation>
    <scope>NUCLEOTIDE SEQUENCE [LARGE SCALE GENOMIC DNA]</scope>
    <source>
        <strain evidence="11">ATCC 700253 / DSM 10332 / NAL</strain>
    </source>
</reference>
<dbReference type="AlphaFoldDB" id="G8TVE3"/>
<feature type="transmembrane region" description="Helical" evidence="9">
    <location>
        <begin position="12"/>
        <end position="31"/>
    </location>
</feature>
<keyword evidence="4" id="KW-0997">Cell inner membrane</keyword>
<feature type="transmembrane region" description="Helical" evidence="9">
    <location>
        <begin position="295"/>
        <end position="312"/>
    </location>
</feature>
<reference evidence="11" key="1">
    <citation type="submission" date="2011-12" db="EMBL/GenBank/DDBJ databases">
        <title>The complete genome of chromosome of Sulfobacillus acidophilus DSM 10332.</title>
        <authorList>
            <person name="Lucas S."/>
            <person name="Han J."/>
            <person name="Lapidus A."/>
            <person name="Bruce D."/>
            <person name="Goodwin L."/>
            <person name="Pitluck S."/>
            <person name="Peters L."/>
            <person name="Kyrpides N."/>
            <person name="Mavromatis K."/>
            <person name="Ivanova N."/>
            <person name="Mikhailova N."/>
            <person name="Chertkov O."/>
            <person name="Saunders E."/>
            <person name="Detter J.C."/>
            <person name="Tapia R."/>
            <person name="Han C."/>
            <person name="Land M."/>
            <person name="Hauser L."/>
            <person name="Markowitz V."/>
            <person name="Cheng J.-F."/>
            <person name="Hugenholtz P."/>
            <person name="Woyke T."/>
            <person name="Wu D."/>
            <person name="Pukall R."/>
            <person name="Gehrich-Schroeter G."/>
            <person name="Schneider S."/>
            <person name="Klenk H.-P."/>
            <person name="Eisen J.A."/>
        </authorList>
    </citation>
    <scope>NUCLEOTIDE SEQUENCE [LARGE SCALE GENOMIC DNA]</scope>
    <source>
        <strain evidence="11">ATCC 700253 / DSM 10332 / NAL</strain>
    </source>
</reference>
<dbReference type="EMBL" id="CP003179">
    <property type="protein sequence ID" value="AEW05862.1"/>
    <property type="molecule type" value="Genomic_DNA"/>
</dbReference>
<feature type="transmembrane region" description="Helical" evidence="9">
    <location>
        <begin position="118"/>
        <end position="139"/>
    </location>
</feature>
<evidence type="ECO:0000256" key="1">
    <source>
        <dbReference type="ARBA" id="ARBA00004429"/>
    </source>
</evidence>
<keyword evidence="7 9" id="KW-0472">Membrane</keyword>
<evidence type="ECO:0000313" key="10">
    <source>
        <dbReference type="EMBL" id="AEW05862.1"/>
    </source>
</evidence>
<protein>
    <submittedName>
        <fullName evidence="10">Uncharacterized protein</fullName>
    </submittedName>
</protein>
<dbReference type="InterPro" id="IPR007272">
    <property type="entry name" value="Sulf_transp_TsuA/YedE"/>
</dbReference>
<comment type="subcellular location">
    <subcellularLocation>
        <location evidence="1">Cell inner membrane</location>
        <topology evidence="1">Multi-pass membrane protein</topology>
    </subcellularLocation>
</comment>
<dbReference type="GO" id="GO:0005886">
    <property type="term" value="C:plasma membrane"/>
    <property type="evidence" value="ECO:0007669"/>
    <property type="project" value="UniProtKB-SubCell"/>
</dbReference>
<evidence type="ECO:0000256" key="4">
    <source>
        <dbReference type="ARBA" id="ARBA00022519"/>
    </source>
</evidence>
<feature type="transmembrane region" description="Helical" evidence="9">
    <location>
        <begin position="332"/>
        <end position="355"/>
    </location>
</feature>
<evidence type="ECO:0000256" key="9">
    <source>
        <dbReference type="SAM" id="Phobius"/>
    </source>
</evidence>
<dbReference type="Proteomes" id="UP000005439">
    <property type="component" value="Chromosome"/>
</dbReference>
<evidence type="ECO:0000256" key="5">
    <source>
        <dbReference type="ARBA" id="ARBA00022692"/>
    </source>
</evidence>
<feature type="transmembrane region" description="Helical" evidence="9">
    <location>
        <begin position="361"/>
        <end position="382"/>
    </location>
</feature>
<dbReference type="KEGG" id="sap:Sulac_2399"/>
<keyword evidence="5 9" id="KW-0812">Transmembrane</keyword>
<proteinExistence type="inferred from homology"/>
<comment type="similarity">
    <text evidence="8">Belongs to the TsuA/YedE (TC 9.B.102) family.</text>
</comment>
<name>G8TVE3_SULAD</name>
<feature type="transmembrane region" description="Helical" evidence="9">
    <location>
        <begin position="206"/>
        <end position="225"/>
    </location>
</feature>